<evidence type="ECO:0000259" key="1">
    <source>
        <dbReference type="Pfam" id="PF10988"/>
    </source>
</evidence>
<dbReference type="STRING" id="883158.HMPREF9140_01893"/>
<evidence type="ECO:0000313" key="3">
    <source>
        <dbReference type="Proteomes" id="UP000016023"/>
    </source>
</evidence>
<gene>
    <name evidence="2" type="ORF">HMPREF9140_01893</name>
</gene>
<evidence type="ECO:0000313" key="2">
    <source>
        <dbReference type="EMBL" id="EHO66948.1"/>
    </source>
</evidence>
<dbReference type="Proteomes" id="UP000016023">
    <property type="component" value="Unassembled WGS sequence"/>
</dbReference>
<accession>H1Q4Q5</accession>
<protein>
    <recommendedName>
        <fullName evidence="1">Putative auto-transporter adhesin head GIN domain-containing protein</fullName>
    </recommendedName>
</protein>
<dbReference type="InterPro" id="IPR021255">
    <property type="entry name" value="DUF2807"/>
</dbReference>
<dbReference type="HOGENOM" id="CLU_969296_0_0_10"/>
<proteinExistence type="predicted"/>
<organism evidence="2 3">
    <name type="scientific">Prevotella micans F0438</name>
    <dbReference type="NCBI Taxonomy" id="883158"/>
    <lineage>
        <taxon>Bacteria</taxon>
        <taxon>Pseudomonadati</taxon>
        <taxon>Bacteroidota</taxon>
        <taxon>Bacteroidia</taxon>
        <taxon>Bacteroidales</taxon>
        <taxon>Prevotellaceae</taxon>
        <taxon>Prevotella</taxon>
    </lineage>
</organism>
<name>H1Q4Q5_9BACT</name>
<dbReference type="AlphaFoldDB" id="H1Q4Q5"/>
<sequence length="287" mass="31636">MKVTLLILDDMGYWITLQHVYLKHYVKMKRLFLSQIALAVCLVGCVAGNGDNHIGKINHKDVIGNKENHTIGYFHGLEVNGKFNVHFVEGKVHKVSFSNPSQASFRIEESELKIRSKHGIRVPIDVYITAPQISEIELNGTINFKAKNIHASKLDIDTKGTVNVDVEKISVTSFDFDNDGTVNFNANVDAMKAEFDNEGTCKLNIAVSAQNMELSNSGTQTVNLDFKGLNLILDNKGINNINAVLDCNTVSGSNFGTSKIVLSGKAKEVNIHPDNSTFIDTTKLNIE</sequence>
<comment type="caution">
    <text evidence="2">The sequence shown here is derived from an EMBL/GenBank/DDBJ whole genome shotgun (WGS) entry which is preliminary data.</text>
</comment>
<dbReference type="PATRIC" id="fig|883158.3.peg.1897"/>
<feature type="domain" description="Putative auto-transporter adhesin head GIN" evidence="1">
    <location>
        <begin position="74"/>
        <end position="219"/>
    </location>
</feature>
<dbReference type="EMBL" id="AGWK01000052">
    <property type="protein sequence ID" value="EHO66948.1"/>
    <property type="molecule type" value="Genomic_DNA"/>
</dbReference>
<dbReference type="Pfam" id="PF10988">
    <property type="entry name" value="DUF2807"/>
    <property type="match status" value="1"/>
</dbReference>
<reference evidence="2 3" key="1">
    <citation type="submission" date="2011-12" db="EMBL/GenBank/DDBJ databases">
        <title>The Genome Sequence of Prevotella micans F0438.</title>
        <authorList>
            <consortium name="The Broad Institute Genome Sequencing Platform"/>
            <person name="Earl A."/>
            <person name="Ward D."/>
            <person name="Feldgarden M."/>
            <person name="Gevers D."/>
            <person name="Izard J."/>
            <person name="Baranova O.V."/>
            <person name="Blanton J.M."/>
            <person name="Wade W.G."/>
            <person name="Dewhirst F.E."/>
            <person name="Young S.K."/>
            <person name="Zeng Q."/>
            <person name="Gargeya S."/>
            <person name="Fitzgerald M."/>
            <person name="Haas B."/>
            <person name="Abouelleil A."/>
            <person name="Alvarado L."/>
            <person name="Arachchi H.M."/>
            <person name="Berlin A."/>
            <person name="Chapman S.B."/>
            <person name="Gearin G."/>
            <person name="Goldberg J."/>
            <person name="Griggs A."/>
            <person name="Gujja S."/>
            <person name="Hansen M."/>
            <person name="Heiman D."/>
            <person name="Howarth C."/>
            <person name="Larimer J."/>
            <person name="Lui A."/>
            <person name="MacDonald P.J.P."/>
            <person name="McCowen C."/>
            <person name="Montmayeur A."/>
            <person name="Murphy C."/>
            <person name="Neiman D."/>
            <person name="Pearson M."/>
            <person name="Priest M."/>
            <person name="Roberts A."/>
            <person name="Saif S."/>
            <person name="Shea T."/>
            <person name="Sisk P."/>
            <person name="Stolte C."/>
            <person name="Sykes S."/>
            <person name="Wortman J."/>
            <person name="Nusbaum C."/>
            <person name="Birren B."/>
        </authorList>
    </citation>
    <scope>NUCLEOTIDE SEQUENCE [LARGE SCALE GENOMIC DNA]</scope>
    <source>
        <strain evidence="2 3">F0438</strain>
    </source>
</reference>
<dbReference type="Gene3D" id="2.160.20.120">
    <property type="match status" value="1"/>
</dbReference>
<keyword evidence="3" id="KW-1185">Reference proteome</keyword>